<evidence type="ECO:0000313" key="1">
    <source>
        <dbReference type="EMBL" id="MBX53710.1"/>
    </source>
</evidence>
<protein>
    <submittedName>
        <fullName evidence="1">Uncharacterized protein</fullName>
    </submittedName>
</protein>
<dbReference type="EMBL" id="GGEC01073226">
    <property type="protein sequence ID" value="MBX53710.1"/>
    <property type="molecule type" value="Transcribed_RNA"/>
</dbReference>
<name>A0A2P2PG31_RHIMU</name>
<dbReference type="AlphaFoldDB" id="A0A2P2PG31"/>
<reference evidence="1" key="1">
    <citation type="submission" date="2018-02" db="EMBL/GenBank/DDBJ databases">
        <title>Rhizophora mucronata_Transcriptome.</title>
        <authorList>
            <person name="Meera S.P."/>
            <person name="Sreeshan A."/>
            <person name="Augustine A."/>
        </authorList>
    </citation>
    <scope>NUCLEOTIDE SEQUENCE</scope>
    <source>
        <tissue evidence="1">Leaf</tissue>
    </source>
</reference>
<proteinExistence type="predicted"/>
<sequence length="26" mass="3081">MIVALFVSSVHALIFHLPCWENRFIH</sequence>
<organism evidence="1">
    <name type="scientific">Rhizophora mucronata</name>
    <name type="common">Asiatic mangrove</name>
    <dbReference type="NCBI Taxonomy" id="61149"/>
    <lineage>
        <taxon>Eukaryota</taxon>
        <taxon>Viridiplantae</taxon>
        <taxon>Streptophyta</taxon>
        <taxon>Embryophyta</taxon>
        <taxon>Tracheophyta</taxon>
        <taxon>Spermatophyta</taxon>
        <taxon>Magnoliopsida</taxon>
        <taxon>eudicotyledons</taxon>
        <taxon>Gunneridae</taxon>
        <taxon>Pentapetalae</taxon>
        <taxon>rosids</taxon>
        <taxon>fabids</taxon>
        <taxon>Malpighiales</taxon>
        <taxon>Rhizophoraceae</taxon>
        <taxon>Rhizophora</taxon>
    </lineage>
</organism>
<accession>A0A2P2PG31</accession>